<dbReference type="AlphaFoldDB" id="A0A4Z1DAF8"/>
<keyword evidence="2" id="KW-1185">Reference proteome</keyword>
<sequence>MTTHTDPPDRYTGPDGDDEQLACGRLLSGVWDGWEQADPDPHRATCPYCKDAVRELTLLESTVRELREETIPGETGYDPSALTRRVMDVVRMELRPGRPVPLGDDDEDLWVMEAVAARTLRAAAETVTGVRAGSCRITPPDTGRGEVTVRLEVHAPLGVPLEEVAEEVRRRVTGAARLRLGLRPAAVDIRIVDLVDGPAGFEEGPGDD</sequence>
<proteinExistence type="predicted"/>
<dbReference type="Proteomes" id="UP000298513">
    <property type="component" value="Unassembled WGS sequence"/>
</dbReference>
<gene>
    <name evidence="1" type="ORF">E5082_25085</name>
</gene>
<comment type="caution">
    <text evidence="1">The sequence shown here is derived from an EMBL/GenBank/DDBJ whole genome shotgun (WGS) entry which is preliminary data.</text>
</comment>
<evidence type="ECO:0000313" key="2">
    <source>
        <dbReference type="Proteomes" id="UP000298513"/>
    </source>
</evidence>
<evidence type="ECO:0000313" key="1">
    <source>
        <dbReference type="EMBL" id="TGN78816.1"/>
    </source>
</evidence>
<accession>A0A4Z1DAF8</accession>
<organism evidence="1 2">
    <name type="scientific">Streptomyces griseoluteus</name>
    <dbReference type="NCBI Taxonomy" id="29306"/>
    <lineage>
        <taxon>Bacteria</taxon>
        <taxon>Bacillati</taxon>
        <taxon>Actinomycetota</taxon>
        <taxon>Actinomycetes</taxon>
        <taxon>Kitasatosporales</taxon>
        <taxon>Streptomycetaceae</taxon>
        <taxon>Streptomyces</taxon>
    </lineage>
</organism>
<dbReference type="EMBL" id="SRRU01000009">
    <property type="protein sequence ID" value="TGN78816.1"/>
    <property type="molecule type" value="Genomic_DNA"/>
</dbReference>
<dbReference type="RefSeq" id="WP_135793505.1">
    <property type="nucleotide sequence ID" value="NZ_BNBQ01000002.1"/>
</dbReference>
<name>A0A4Z1DAF8_STRGP</name>
<dbReference type="GeneID" id="91529986"/>
<protein>
    <submittedName>
        <fullName evidence="1">Asp23/Gls24 family envelope stress response protein</fullName>
    </submittedName>
</protein>
<reference evidence="1 2" key="1">
    <citation type="submission" date="2019-04" db="EMBL/GenBank/DDBJ databases">
        <title>Streptomyces sp. nov. Bv016 isolated from bark of Buahinia variegata.</title>
        <authorList>
            <person name="Kanchanasin P."/>
            <person name="Tanasupawat S."/>
            <person name="Yuki M."/>
            <person name="Kudo T."/>
        </authorList>
    </citation>
    <scope>NUCLEOTIDE SEQUENCE [LARGE SCALE GENOMIC DNA]</scope>
    <source>
        <strain evidence="1 2">JCM 4765</strain>
    </source>
</reference>